<feature type="region of interest" description="Disordered" evidence="1">
    <location>
        <begin position="1"/>
        <end position="27"/>
    </location>
</feature>
<dbReference type="Gene3D" id="3.40.50.300">
    <property type="entry name" value="P-loop containing nucleotide triphosphate hydrolases"/>
    <property type="match status" value="1"/>
</dbReference>
<dbReference type="PANTHER" id="PTHR42957">
    <property type="entry name" value="HELICASE MJ1565-RELATED"/>
    <property type="match status" value="1"/>
</dbReference>
<comment type="caution">
    <text evidence="3">The sequence shown here is derived from an EMBL/GenBank/DDBJ whole genome shotgun (WGS) entry which is preliminary data.</text>
</comment>
<gene>
    <name evidence="3" type="ORF">AVL62_10005</name>
</gene>
<proteinExistence type="predicted"/>
<dbReference type="EMBL" id="LQBL01000032">
    <property type="protein sequence ID" value="KUG51632.1"/>
    <property type="molecule type" value="Genomic_DNA"/>
</dbReference>
<dbReference type="CDD" id="cd01127">
    <property type="entry name" value="TrwB_TraG_TraD_VirD4"/>
    <property type="match status" value="1"/>
</dbReference>
<dbReference type="InterPro" id="IPR002789">
    <property type="entry name" value="HerA_central"/>
</dbReference>
<dbReference type="STRING" id="767452.AVL62_10005"/>
<dbReference type="Proteomes" id="UP000054837">
    <property type="component" value="Unassembled WGS sequence"/>
</dbReference>
<feature type="region of interest" description="Disordered" evidence="1">
    <location>
        <begin position="153"/>
        <end position="200"/>
    </location>
</feature>
<dbReference type="RefSeq" id="WP_058892529.1">
    <property type="nucleotide sequence ID" value="NZ_LQBL01000032.1"/>
</dbReference>
<evidence type="ECO:0000313" key="3">
    <source>
        <dbReference type="EMBL" id="KUG51632.1"/>
    </source>
</evidence>
<evidence type="ECO:0000313" key="4">
    <source>
        <dbReference type="Proteomes" id="UP000054837"/>
    </source>
</evidence>
<accession>A0A0W8I1M1</accession>
<dbReference type="InterPro" id="IPR008571">
    <property type="entry name" value="HerA-like"/>
</dbReference>
<feature type="compositionally biased region" description="Polar residues" evidence="1">
    <location>
        <begin position="155"/>
        <end position="167"/>
    </location>
</feature>
<dbReference type="PANTHER" id="PTHR42957:SF1">
    <property type="entry name" value="HELICASE MJ1565-RELATED"/>
    <property type="match status" value="1"/>
</dbReference>
<name>A0A0W8I1M1_9MICO</name>
<reference evidence="3 4" key="1">
    <citation type="submission" date="2015-12" db="EMBL/GenBank/DDBJ databases">
        <title>Serinicoccus chungangenesis strain CD08_5 genome sequencing and assembly.</title>
        <authorList>
            <person name="Chander A.M."/>
            <person name="Kaur G."/>
            <person name="Nair G.R."/>
            <person name="Dhawan D.K."/>
            <person name="Kochhar R.K."/>
            <person name="Mayilraj S."/>
            <person name="Bhadada S.K."/>
        </authorList>
    </citation>
    <scope>NUCLEOTIDE SEQUENCE [LARGE SCALE GENOMIC DNA]</scope>
    <source>
        <strain evidence="3 4">CD08_5</strain>
    </source>
</reference>
<dbReference type="InterPro" id="IPR027417">
    <property type="entry name" value="P-loop_NTPase"/>
</dbReference>
<evidence type="ECO:0000259" key="2">
    <source>
        <dbReference type="Pfam" id="PF01935"/>
    </source>
</evidence>
<organism evidence="3 4">
    <name type="scientific">Serinicoccus chungangensis</name>
    <dbReference type="NCBI Taxonomy" id="767452"/>
    <lineage>
        <taxon>Bacteria</taxon>
        <taxon>Bacillati</taxon>
        <taxon>Actinomycetota</taxon>
        <taxon>Actinomycetes</taxon>
        <taxon>Micrococcales</taxon>
        <taxon>Ornithinimicrobiaceae</taxon>
        <taxon>Serinicoccus</taxon>
    </lineage>
</organism>
<dbReference type="AlphaFoldDB" id="A0A0W8I1M1"/>
<protein>
    <recommendedName>
        <fullName evidence="2">Helicase HerA central domain-containing protein</fullName>
    </recommendedName>
</protein>
<keyword evidence="4" id="KW-1185">Reference proteome</keyword>
<dbReference type="Pfam" id="PF01935">
    <property type="entry name" value="DUF87"/>
    <property type="match status" value="1"/>
</dbReference>
<sequence>MASGTLVSVDGPPPAPVPTPVEVSRASDEEVGAVVSGPDRRLHVGRLQSMPEVPLGLVARKLNRHTFWCGQSGSGKTYALGVVLERILTATDLPVLVLDPNSDFVHLHTTVPTADPVESRELADRDVQVLRPDSDEHPLLIVVDEAHNLCPPQAETRSAPRSATVWSRSPPRVASTASGCWSPPNDRPRCTRGSSRSATT</sequence>
<feature type="domain" description="Helicase HerA central" evidence="2">
    <location>
        <begin position="42"/>
        <end position="143"/>
    </location>
</feature>
<evidence type="ECO:0000256" key="1">
    <source>
        <dbReference type="SAM" id="MobiDB-lite"/>
    </source>
</evidence>
<dbReference type="SUPFAM" id="SSF52540">
    <property type="entry name" value="P-loop containing nucleoside triphosphate hydrolases"/>
    <property type="match status" value="1"/>
</dbReference>